<dbReference type="Proteomes" id="UP000249467">
    <property type="component" value="Unassembled WGS sequence"/>
</dbReference>
<protein>
    <submittedName>
        <fullName evidence="1">Uncharacterized protein</fullName>
    </submittedName>
</protein>
<reference evidence="1 2" key="1">
    <citation type="submission" date="2018-04" db="EMBL/GenBank/DDBJ databases">
        <authorList>
            <person name="Go L.Y."/>
            <person name="Mitchell J.A."/>
        </authorList>
    </citation>
    <scope>NUCLEOTIDE SEQUENCE [LARGE SCALE GENOMIC DNA]</scope>
    <source>
        <strain evidence="1">ULC066bin1</strain>
    </source>
</reference>
<gene>
    <name evidence="1" type="ORF">DCF19_05315</name>
</gene>
<accession>A0A2W4WEQ3</accession>
<evidence type="ECO:0000313" key="1">
    <source>
        <dbReference type="EMBL" id="PZO43366.1"/>
    </source>
</evidence>
<organism evidence="1 2">
    <name type="scientific">Pseudanabaena frigida</name>
    <dbReference type="NCBI Taxonomy" id="945775"/>
    <lineage>
        <taxon>Bacteria</taxon>
        <taxon>Bacillati</taxon>
        <taxon>Cyanobacteriota</taxon>
        <taxon>Cyanophyceae</taxon>
        <taxon>Pseudanabaenales</taxon>
        <taxon>Pseudanabaenaceae</taxon>
        <taxon>Pseudanabaena</taxon>
    </lineage>
</organism>
<dbReference type="EMBL" id="QBML01000005">
    <property type="protein sequence ID" value="PZO43366.1"/>
    <property type="molecule type" value="Genomic_DNA"/>
</dbReference>
<name>A0A2W4WEQ3_9CYAN</name>
<comment type="caution">
    <text evidence="1">The sequence shown here is derived from an EMBL/GenBank/DDBJ whole genome shotgun (WGS) entry which is preliminary data.</text>
</comment>
<evidence type="ECO:0000313" key="2">
    <source>
        <dbReference type="Proteomes" id="UP000249467"/>
    </source>
</evidence>
<reference evidence="1 2" key="2">
    <citation type="submission" date="2018-06" db="EMBL/GenBank/DDBJ databases">
        <title>Metagenomic assembly of (sub)arctic Cyanobacteria and their associated microbiome from non-axenic cultures.</title>
        <authorList>
            <person name="Baurain D."/>
        </authorList>
    </citation>
    <scope>NUCLEOTIDE SEQUENCE [LARGE SCALE GENOMIC DNA]</scope>
    <source>
        <strain evidence="1">ULC066bin1</strain>
    </source>
</reference>
<dbReference type="AlphaFoldDB" id="A0A2W4WEQ3"/>
<sequence>MGVKQTTLFQELDRSVPGNVGDPNPSTYTFDFGKTFQNFEVGAFFLQTVEPVGTPTIYSGLNKGFYIATTTDTVLGLTSVDAAPYNVAFQQATILMCLRDIV</sequence>
<proteinExistence type="predicted"/>